<dbReference type="InterPro" id="IPR017850">
    <property type="entry name" value="Alkaline_phosphatase_core_sf"/>
</dbReference>
<name>A0A517YYX6_9BACT</name>
<feature type="domain" description="Sulfatase N-terminal" evidence="3">
    <location>
        <begin position="34"/>
        <end position="369"/>
    </location>
</feature>
<dbReference type="Gene3D" id="3.40.720.10">
    <property type="entry name" value="Alkaline Phosphatase, subunit A"/>
    <property type="match status" value="1"/>
</dbReference>
<dbReference type="CDD" id="cd16148">
    <property type="entry name" value="sulfatase_like"/>
    <property type="match status" value="1"/>
</dbReference>
<protein>
    <submittedName>
        <fullName evidence="4">Choline-sulfatase</fullName>
        <ecNumber evidence="4">3.1.6.6</ecNumber>
    </submittedName>
</protein>
<dbReference type="Pfam" id="PF00884">
    <property type="entry name" value="Sulfatase"/>
    <property type="match status" value="1"/>
</dbReference>
<keyword evidence="1" id="KW-0479">Metal-binding</keyword>
<dbReference type="PANTHER" id="PTHR45953">
    <property type="entry name" value="IDURONATE 2-SULFATASE"/>
    <property type="match status" value="1"/>
</dbReference>
<dbReference type="EMBL" id="CP036425">
    <property type="protein sequence ID" value="QDU35428.1"/>
    <property type="molecule type" value="Genomic_DNA"/>
</dbReference>
<proteinExistence type="predicted"/>
<dbReference type="AlphaFoldDB" id="A0A517YYX6"/>
<evidence type="ECO:0000313" key="5">
    <source>
        <dbReference type="Proteomes" id="UP000317369"/>
    </source>
</evidence>
<dbReference type="KEGG" id="pcor:KS4_35090"/>
<dbReference type="Proteomes" id="UP000317369">
    <property type="component" value="Chromosome"/>
</dbReference>
<evidence type="ECO:0000313" key="4">
    <source>
        <dbReference type="EMBL" id="QDU35428.1"/>
    </source>
</evidence>
<keyword evidence="2 4" id="KW-0378">Hydrolase</keyword>
<evidence type="ECO:0000256" key="1">
    <source>
        <dbReference type="ARBA" id="ARBA00022723"/>
    </source>
</evidence>
<sequence>MLCTSGQMGYSRVWLFVRIGVEVLEQKGMDVKCVVVMFDTLNRRHLPGYGCDWVKAPNFERLAEKSVQFNQSYVCSMPCMPARRDFHTARPNFLHRSWGPLEPFDDSVPEMLKEAGVYTHLCTDHYHYFEDGGGTYHNRYRSYEFNRGQEGDLWKGVVKGEVEGPEGYAGRGPGSGVYERQNWVNRGYQHEESDWPVAKTFRHGMAFIETNWAEDDWCLTIETFDPHEPFYSCDRYKEAYAEHYEGYRGPFFDWPEYDRVKEGDEAVAHLRYEYASLVSMCDAKLGEVLDTFDRYELWEDTMLVVWTDHGFMLGERDMWAKCWMPFYDEVARTPFYVWDPRCGKKGEVRESLVQPAIDLGPTLLRYFGVEGTKDMLGKDLAEVIENDEVVREAGIFGMHGGHVNVTDGRYVYMRGAAESTNQPLYNYTLMPTHMRGFVGCDVLGEAELVTGFGFMKGCKVLKLAAKGWEHPGVSEQERGTMLFDLAKDAGQEVNIKDEAVESRMVDCLIELMREAEAPSEQYERLGLNNKKTQPID</sequence>
<dbReference type="SUPFAM" id="SSF53649">
    <property type="entry name" value="Alkaline phosphatase-like"/>
    <property type="match status" value="1"/>
</dbReference>
<organism evidence="4 5">
    <name type="scientific">Poriferisphaera corsica</name>
    <dbReference type="NCBI Taxonomy" id="2528020"/>
    <lineage>
        <taxon>Bacteria</taxon>
        <taxon>Pseudomonadati</taxon>
        <taxon>Planctomycetota</taxon>
        <taxon>Phycisphaerae</taxon>
        <taxon>Phycisphaerales</taxon>
        <taxon>Phycisphaeraceae</taxon>
        <taxon>Poriferisphaera</taxon>
    </lineage>
</organism>
<gene>
    <name evidence="4" type="primary">betC_3</name>
    <name evidence="4" type="ORF">KS4_35090</name>
</gene>
<dbReference type="GO" id="GO:0047753">
    <property type="term" value="F:choline-sulfatase activity"/>
    <property type="evidence" value="ECO:0007669"/>
    <property type="project" value="UniProtKB-EC"/>
</dbReference>
<dbReference type="GO" id="GO:0005737">
    <property type="term" value="C:cytoplasm"/>
    <property type="evidence" value="ECO:0007669"/>
    <property type="project" value="TreeGrafter"/>
</dbReference>
<dbReference type="GO" id="GO:0046872">
    <property type="term" value="F:metal ion binding"/>
    <property type="evidence" value="ECO:0007669"/>
    <property type="project" value="UniProtKB-KW"/>
</dbReference>
<dbReference type="EC" id="3.1.6.6" evidence="4"/>
<reference evidence="4 5" key="1">
    <citation type="submission" date="2019-02" db="EMBL/GenBank/DDBJ databases">
        <title>Deep-cultivation of Planctomycetes and their phenomic and genomic characterization uncovers novel biology.</title>
        <authorList>
            <person name="Wiegand S."/>
            <person name="Jogler M."/>
            <person name="Boedeker C."/>
            <person name="Pinto D."/>
            <person name="Vollmers J."/>
            <person name="Rivas-Marin E."/>
            <person name="Kohn T."/>
            <person name="Peeters S.H."/>
            <person name="Heuer A."/>
            <person name="Rast P."/>
            <person name="Oberbeckmann S."/>
            <person name="Bunk B."/>
            <person name="Jeske O."/>
            <person name="Meyerdierks A."/>
            <person name="Storesund J.E."/>
            <person name="Kallscheuer N."/>
            <person name="Luecker S."/>
            <person name="Lage O.M."/>
            <person name="Pohl T."/>
            <person name="Merkel B.J."/>
            <person name="Hornburger P."/>
            <person name="Mueller R.-W."/>
            <person name="Bruemmer F."/>
            <person name="Labrenz M."/>
            <person name="Spormann A.M."/>
            <person name="Op den Camp H."/>
            <person name="Overmann J."/>
            <person name="Amann R."/>
            <person name="Jetten M.S.M."/>
            <person name="Mascher T."/>
            <person name="Medema M.H."/>
            <person name="Devos D.P."/>
            <person name="Kaster A.-K."/>
            <person name="Ovreas L."/>
            <person name="Rohde M."/>
            <person name="Galperin M.Y."/>
            <person name="Jogler C."/>
        </authorList>
    </citation>
    <scope>NUCLEOTIDE SEQUENCE [LARGE SCALE GENOMIC DNA]</scope>
    <source>
        <strain evidence="4 5">KS4</strain>
    </source>
</reference>
<evidence type="ECO:0000256" key="2">
    <source>
        <dbReference type="ARBA" id="ARBA00022801"/>
    </source>
</evidence>
<accession>A0A517YYX6</accession>
<evidence type="ECO:0000259" key="3">
    <source>
        <dbReference type="Pfam" id="PF00884"/>
    </source>
</evidence>
<dbReference type="PANTHER" id="PTHR45953:SF1">
    <property type="entry name" value="IDURONATE 2-SULFATASE"/>
    <property type="match status" value="1"/>
</dbReference>
<dbReference type="InterPro" id="IPR000917">
    <property type="entry name" value="Sulfatase_N"/>
</dbReference>
<keyword evidence="5" id="KW-1185">Reference proteome</keyword>